<dbReference type="AlphaFoldDB" id="T1GM79"/>
<dbReference type="Proteomes" id="UP000015102">
    <property type="component" value="Unassembled WGS sequence"/>
</dbReference>
<keyword evidence="2" id="KW-1185">Reference proteome</keyword>
<sequence>MSSNFTSSFTSNIFFLQTWLFLKLIPYCTISSGRSTPVVKPAEREGRNL</sequence>
<dbReference type="EnsemblMetazoa" id="MESCA004647-RA">
    <property type="protein sequence ID" value="MESCA004647-PA"/>
    <property type="gene ID" value="MESCA004647"/>
</dbReference>
<protein>
    <submittedName>
        <fullName evidence="1">Uncharacterized protein</fullName>
    </submittedName>
</protein>
<reference evidence="1" key="2">
    <citation type="submission" date="2015-06" db="UniProtKB">
        <authorList>
            <consortium name="EnsemblMetazoa"/>
        </authorList>
    </citation>
    <scope>IDENTIFICATION</scope>
</reference>
<evidence type="ECO:0000313" key="1">
    <source>
        <dbReference type="EnsemblMetazoa" id="MESCA004647-PA"/>
    </source>
</evidence>
<name>T1GM79_MEGSC</name>
<evidence type="ECO:0000313" key="2">
    <source>
        <dbReference type="Proteomes" id="UP000015102"/>
    </source>
</evidence>
<accession>T1GM79</accession>
<dbReference type="EMBL" id="CAQQ02104796">
    <property type="status" value="NOT_ANNOTATED_CDS"/>
    <property type="molecule type" value="Genomic_DNA"/>
</dbReference>
<proteinExistence type="predicted"/>
<organism evidence="1 2">
    <name type="scientific">Megaselia scalaris</name>
    <name type="common">Humpbacked fly</name>
    <name type="synonym">Phora scalaris</name>
    <dbReference type="NCBI Taxonomy" id="36166"/>
    <lineage>
        <taxon>Eukaryota</taxon>
        <taxon>Metazoa</taxon>
        <taxon>Ecdysozoa</taxon>
        <taxon>Arthropoda</taxon>
        <taxon>Hexapoda</taxon>
        <taxon>Insecta</taxon>
        <taxon>Pterygota</taxon>
        <taxon>Neoptera</taxon>
        <taxon>Endopterygota</taxon>
        <taxon>Diptera</taxon>
        <taxon>Brachycera</taxon>
        <taxon>Muscomorpha</taxon>
        <taxon>Platypezoidea</taxon>
        <taxon>Phoridae</taxon>
        <taxon>Megaseliini</taxon>
        <taxon>Megaselia</taxon>
    </lineage>
</organism>
<reference evidence="2" key="1">
    <citation type="submission" date="2013-02" db="EMBL/GenBank/DDBJ databases">
        <authorList>
            <person name="Hughes D."/>
        </authorList>
    </citation>
    <scope>NUCLEOTIDE SEQUENCE</scope>
    <source>
        <strain>Durham</strain>
        <strain evidence="2">NC isolate 2 -- Noor lab</strain>
    </source>
</reference>
<dbReference type="HOGENOM" id="CLU_3144423_0_0_1"/>
<dbReference type="EMBL" id="CAQQ02104795">
    <property type="status" value="NOT_ANNOTATED_CDS"/>
    <property type="molecule type" value="Genomic_DNA"/>
</dbReference>